<dbReference type="Gene3D" id="3.30.70.270">
    <property type="match status" value="1"/>
</dbReference>
<dbReference type="InterPro" id="IPR043128">
    <property type="entry name" value="Rev_trsase/Diguanyl_cyclase"/>
</dbReference>
<dbReference type="SUPFAM" id="SSF56672">
    <property type="entry name" value="DNA/RNA polymerases"/>
    <property type="match status" value="1"/>
</dbReference>
<evidence type="ECO:0000256" key="1">
    <source>
        <dbReference type="ARBA" id="ARBA00022679"/>
    </source>
</evidence>
<dbReference type="Proteomes" id="UP000518305">
    <property type="component" value="Unassembled WGS sequence"/>
</dbReference>
<evidence type="ECO:0000256" key="4">
    <source>
        <dbReference type="ARBA" id="ARBA00022759"/>
    </source>
</evidence>
<evidence type="ECO:0000256" key="5">
    <source>
        <dbReference type="ARBA" id="ARBA00022801"/>
    </source>
</evidence>
<dbReference type="Pfam" id="PF06817">
    <property type="entry name" value="RVT_thumb"/>
    <property type="match status" value="1"/>
</dbReference>
<proteinExistence type="predicted"/>
<sequence length="99" mass="11043">LQKLLGAINWVRPYLGVSTAQLQPLFALLKGDPNLCSPRTLTDDAHQTLAQVEQALTSKQVFRIVEGHPIILFIQLCRGHPAGILGQWCQQWPDPLHVL</sequence>
<organism evidence="8 9">
    <name type="scientific">Hemiprocne comata</name>
    <dbReference type="NCBI Taxonomy" id="243314"/>
    <lineage>
        <taxon>Eukaryota</taxon>
        <taxon>Metazoa</taxon>
        <taxon>Chordata</taxon>
        <taxon>Craniata</taxon>
        <taxon>Vertebrata</taxon>
        <taxon>Euteleostomi</taxon>
        <taxon>Archelosauria</taxon>
        <taxon>Archosauria</taxon>
        <taxon>Dinosauria</taxon>
        <taxon>Saurischia</taxon>
        <taxon>Theropoda</taxon>
        <taxon>Coelurosauria</taxon>
        <taxon>Aves</taxon>
        <taxon>Neognathae</taxon>
        <taxon>Neoaves</taxon>
        <taxon>Strisores</taxon>
        <taxon>Apodiformes</taxon>
        <taxon>Apodidae</taxon>
        <taxon>Hemiprocninae</taxon>
        <taxon>Hemiprocne</taxon>
    </lineage>
</organism>
<dbReference type="GO" id="GO:0004519">
    <property type="term" value="F:endonuclease activity"/>
    <property type="evidence" value="ECO:0007669"/>
    <property type="project" value="UniProtKB-KW"/>
</dbReference>
<keyword evidence="5" id="KW-0378">Hydrolase</keyword>
<protein>
    <submittedName>
        <fullName evidence="8">POK18 protein</fullName>
    </submittedName>
</protein>
<keyword evidence="4" id="KW-0255">Endonuclease</keyword>
<feature type="non-terminal residue" evidence="8">
    <location>
        <position position="1"/>
    </location>
</feature>
<dbReference type="AlphaFoldDB" id="A0A7K9DR48"/>
<evidence type="ECO:0000256" key="3">
    <source>
        <dbReference type="ARBA" id="ARBA00022722"/>
    </source>
</evidence>
<keyword evidence="2" id="KW-0548">Nucleotidyltransferase</keyword>
<dbReference type="OrthoDB" id="9395730at2759"/>
<dbReference type="InterPro" id="IPR010661">
    <property type="entry name" value="RVT_thumb"/>
</dbReference>
<dbReference type="GO" id="GO:0003964">
    <property type="term" value="F:RNA-directed DNA polymerase activity"/>
    <property type="evidence" value="ECO:0007669"/>
    <property type="project" value="UniProtKB-KW"/>
</dbReference>
<dbReference type="PANTHER" id="PTHR41694:SF3">
    <property type="entry name" value="RNA-DIRECTED DNA POLYMERASE-RELATED"/>
    <property type="match status" value="1"/>
</dbReference>
<evidence type="ECO:0000259" key="7">
    <source>
        <dbReference type="Pfam" id="PF06817"/>
    </source>
</evidence>
<keyword evidence="1" id="KW-0808">Transferase</keyword>
<accession>A0A7K9DR48</accession>
<reference evidence="8 9" key="1">
    <citation type="submission" date="2019-09" db="EMBL/GenBank/DDBJ databases">
        <title>Bird 10,000 Genomes (B10K) Project - Family phase.</title>
        <authorList>
            <person name="Zhang G."/>
        </authorList>
    </citation>
    <scope>NUCLEOTIDE SEQUENCE [LARGE SCALE GENOMIC DNA]</scope>
    <source>
        <strain evidence="8">B10K-DU-001-23</strain>
        <tissue evidence="8">Muscle</tissue>
    </source>
</reference>
<dbReference type="PANTHER" id="PTHR41694">
    <property type="entry name" value="ENDOGENOUS RETROVIRUS GROUP K MEMBER POL PROTEIN"/>
    <property type="match status" value="1"/>
</dbReference>
<dbReference type="GO" id="GO:0035613">
    <property type="term" value="F:RNA stem-loop binding"/>
    <property type="evidence" value="ECO:0007669"/>
    <property type="project" value="TreeGrafter"/>
</dbReference>
<dbReference type="EMBL" id="VWZJ01013708">
    <property type="protein sequence ID" value="NXG67181.1"/>
    <property type="molecule type" value="Genomic_DNA"/>
</dbReference>
<evidence type="ECO:0000313" key="9">
    <source>
        <dbReference type="Proteomes" id="UP000518305"/>
    </source>
</evidence>
<comment type="caution">
    <text evidence="8">The sequence shown here is derived from an EMBL/GenBank/DDBJ whole genome shotgun (WGS) entry which is preliminary data.</text>
</comment>
<evidence type="ECO:0000256" key="2">
    <source>
        <dbReference type="ARBA" id="ARBA00022695"/>
    </source>
</evidence>
<dbReference type="InterPro" id="IPR043502">
    <property type="entry name" value="DNA/RNA_pol_sf"/>
</dbReference>
<feature type="non-terminal residue" evidence="8">
    <location>
        <position position="99"/>
    </location>
</feature>
<name>A0A7K9DR48_9AVES</name>
<keyword evidence="9" id="KW-1185">Reference proteome</keyword>
<evidence type="ECO:0000256" key="6">
    <source>
        <dbReference type="ARBA" id="ARBA00022918"/>
    </source>
</evidence>
<gene>
    <name evidence="8" type="primary">Ervk18_6</name>
    <name evidence="8" type="ORF">HEMCOM_R15280</name>
</gene>
<keyword evidence="6" id="KW-0695">RNA-directed DNA polymerase</keyword>
<keyword evidence="3" id="KW-0540">Nuclease</keyword>
<evidence type="ECO:0000313" key="8">
    <source>
        <dbReference type="EMBL" id="NXG67181.1"/>
    </source>
</evidence>
<feature type="domain" description="Reverse transcriptase thumb" evidence="7">
    <location>
        <begin position="1"/>
        <end position="49"/>
    </location>
</feature>
<dbReference type="GO" id="GO:0016787">
    <property type="term" value="F:hydrolase activity"/>
    <property type="evidence" value="ECO:0007669"/>
    <property type="project" value="UniProtKB-KW"/>
</dbReference>